<evidence type="ECO:0000256" key="2">
    <source>
        <dbReference type="SAM" id="Coils"/>
    </source>
</evidence>
<dbReference type="GO" id="GO:0003682">
    <property type="term" value="F:chromatin binding"/>
    <property type="evidence" value="ECO:0007669"/>
    <property type="project" value="TreeGrafter"/>
</dbReference>
<keyword evidence="2" id="KW-0175">Coiled coil</keyword>
<dbReference type="Pfam" id="PF24571">
    <property type="entry name" value="HEAT_SCC3-SA"/>
    <property type="match status" value="1"/>
</dbReference>
<dbReference type="Pfam" id="PF08514">
    <property type="entry name" value="STAG"/>
    <property type="match status" value="1"/>
</dbReference>
<reference evidence="5 6" key="1">
    <citation type="submission" date="2024-03" db="EMBL/GenBank/DDBJ databases">
        <title>The genome assembly and annotation of the cricket Gryllus longicercus Weissman &amp; Gray.</title>
        <authorList>
            <person name="Szrajer S."/>
            <person name="Gray D."/>
            <person name="Ylla G."/>
        </authorList>
    </citation>
    <scope>NUCLEOTIDE SEQUENCE [LARGE SCALE GENOMIC DNA]</scope>
    <source>
        <strain evidence="5">DAG 2021-001</strain>
        <tissue evidence="5">Whole body minus gut</tissue>
    </source>
</reference>
<evidence type="ECO:0000313" key="5">
    <source>
        <dbReference type="EMBL" id="KAK7866932.1"/>
    </source>
</evidence>
<dbReference type="GO" id="GO:0007062">
    <property type="term" value="P:sister chromatid cohesion"/>
    <property type="evidence" value="ECO:0007669"/>
    <property type="project" value="UniProtKB-ARBA"/>
</dbReference>
<feature type="region of interest" description="Disordered" evidence="3">
    <location>
        <begin position="932"/>
        <end position="968"/>
    </location>
</feature>
<dbReference type="AlphaFoldDB" id="A0AAN9VR83"/>
<dbReference type="SUPFAM" id="SSF48371">
    <property type="entry name" value="ARM repeat"/>
    <property type="match status" value="1"/>
</dbReference>
<protein>
    <recommendedName>
        <fullName evidence="4">SCD domain-containing protein</fullName>
    </recommendedName>
</protein>
<sequence length="1005" mass="115534">MNKKDRDSSAKRKRGLLEALSSQSSIEAMVDDWISKYKENQKSGFLDLAQLLSDAAGHNKHISTEMIEEQNVKQTIDSLASSISGDVNPPVMNKRVKVNIAVFFQRLIQKCNSLLFDNYLLDMFFSFLVPMSLHSMRAFRFVGTLVGLKIMTALVNVLKVTSDHCEIAQQQLATEQSKDINSQSSDRVELLQDQITELSRNREELNAWLHDYSLKIIFKERILDKMPEIQILCLSEVATWMQICPNIFMIDKYLLYYKLLMACPSANVRETILKSFLLLYETRSVNDNLQTFTTKHISSFVAMTLDASINVSVVALNLLTEIMKTIGPRVLDEYRDHIFLLVFSKHKQVATGAGTFLLTYLDAQMEEKPSHFNILINLVEFFEEAHLPLHAPFMVEALLHKCPALTDWEVMCSVLIRDCGDMTLEQENCFLKIMTAAMNQACNGISPRTKDAKPIMTAKMVKMRDIHKLKITEYFTEHLPRLLHKYRENSDKVVMFLQIIKHLRFERIIPTKQGIFNSFSKSIENLIEIHSDEQVLRGCCDVMEFINSELHSAAEFGDSMWDSVEGHIFGKFMQAVEQIQKCIQVNISPSDDQTFIICNTLEKLVIFCEYKDRKWEELWIVCLNFITHSRNHLEFPVNFITNCIKICHLKVLWDRKGLDSFSEEKLTESLGVPLQSKLQQLLYVLQQLMTHEIMELRETAYFVICDVLLIFCEDCMTSVKNLGIIADETLKPLLQNFVEKMVFQGDYVEVKKGFTLEFRRSVLTAYCKLVSYGMLDIKAGIWIFNYYEKKGKDYYDILKKTFVNMLESDAIECGRALMNMLISSFRFLLENEKRTLQSIKQMLGGHYGTFSQLLSTCPQAFLHFHQEGILFAFGKDADSKGNKIFLEILLEFVEALTPSQSTFLLELVKRLEGNSPEESSCSAGYRNSLFRKSKSVTPTKKRESSQPSIKQQSRSNSRPAKRFSTRNIEDNISKITFEAPSAAKRKTSVSNSSVKIKKNIGKYEC</sequence>
<dbReference type="PANTHER" id="PTHR11199:SF0">
    <property type="entry name" value="LD34181P-RELATED"/>
    <property type="match status" value="1"/>
</dbReference>
<dbReference type="InterPro" id="IPR016024">
    <property type="entry name" value="ARM-type_fold"/>
</dbReference>
<dbReference type="InterPro" id="IPR013721">
    <property type="entry name" value="STAG"/>
</dbReference>
<dbReference type="GO" id="GO:0000785">
    <property type="term" value="C:chromatin"/>
    <property type="evidence" value="ECO:0007669"/>
    <property type="project" value="TreeGrafter"/>
</dbReference>
<evidence type="ECO:0000256" key="1">
    <source>
        <dbReference type="ARBA" id="ARBA00005486"/>
    </source>
</evidence>
<proteinExistence type="inferred from homology"/>
<feature type="compositionally biased region" description="Polar residues" evidence="3">
    <location>
        <begin position="945"/>
        <end position="958"/>
    </location>
</feature>
<dbReference type="PANTHER" id="PTHR11199">
    <property type="entry name" value="STROMAL ANTIGEN"/>
    <property type="match status" value="1"/>
</dbReference>
<feature type="coiled-coil region" evidence="2">
    <location>
        <begin position="181"/>
        <end position="208"/>
    </location>
</feature>
<evidence type="ECO:0000256" key="3">
    <source>
        <dbReference type="SAM" id="MobiDB-lite"/>
    </source>
</evidence>
<evidence type="ECO:0000313" key="6">
    <source>
        <dbReference type="Proteomes" id="UP001378592"/>
    </source>
</evidence>
<keyword evidence="6" id="KW-1185">Reference proteome</keyword>
<dbReference type="Pfam" id="PF21581">
    <property type="entry name" value="SCD"/>
    <property type="match status" value="1"/>
</dbReference>
<dbReference type="Proteomes" id="UP001378592">
    <property type="component" value="Unassembled WGS sequence"/>
</dbReference>
<dbReference type="InterPro" id="IPR020839">
    <property type="entry name" value="SCD"/>
</dbReference>
<evidence type="ECO:0000259" key="4">
    <source>
        <dbReference type="PROSITE" id="PS51425"/>
    </source>
</evidence>
<dbReference type="PROSITE" id="PS51425">
    <property type="entry name" value="SCD"/>
    <property type="match status" value="1"/>
</dbReference>
<dbReference type="GO" id="GO:0005634">
    <property type="term" value="C:nucleus"/>
    <property type="evidence" value="ECO:0007669"/>
    <property type="project" value="TreeGrafter"/>
</dbReference>
<dbReference type="EMBL" id="JAZDUA010000133">
    <property type="protein sequence ID" value="KAK7866932.1"/>
    <property type="molecule type" value="Genomic_DNA"/>
</dbReference>
<dbReference type="InterPro" id="IPR039662">
    <property type="entry name" value="Cohesin_Scc3/SA"/>
</dbReference>
<accession>A0AAN9VR83</accession>
<organism evidence="5 6">
    <name type="scientific">Gryllus longicercus</name>
    <dbReference type="NCBI Taxonomy" id="2509291"/>
    <lineage>
        <taxon>Eukaryota</taxon>
        <taxon>Metazoa</taxon>
        <taxon>Ecdysozoa</taxon>
        <taxon>Arthropoda</taxon>
        <taxon>Hexapoda</taxon>
        <taxon>Insecta</taxon>
        <taxon>Pterygota</taxon>
        <taxon>Neoptera</taxon>
        <taxon>Polyneoptera</taxon>
        <taxon>Orthoptera</taxon>
        <taxon>Ensifera</taxon>
        <taxon>Gryllidea</taxon>
        <taxon>Grylloidea</taxon>
        <taxon>Gryllidae</taxon>
        <taxon>Gryllinae</taxon>
        <taxon>Gryllus</taxon>
    </lineage>
</organism>
<dbReference type="InterPro" id="IPR056396">
    <property type="entry name" value="HEAT_SCC3-SA"/>
</dbReference>
<dbReference type="GO" id="GO:0008278">
    <property type="term" value="C:cohesin complex"/>
    <property type="evidence" value="ECO:0007669"/>
    <property type="project" value="TreeGrafter"/>
</dbReference>
<feature type="domain" description="SCD" evidence="4">
    <location>
        <begin position="218"/>
        <end position="303"/>
    </location>
</feature>
<gene>
    <name evidence="5" type="ORF">R5R35_001668</name>
</gene>
<name>A0AAN9VR83_9ORTH</name>
<comment type="caution">
    <text evidence="5">The sequence shown here is derived from an EMBL/GenBank/DDBJ whole genome shotgun (WGS) entry which is preliminary data.</text>
</comment>
<comment type="similarity">
    <text evidence="1">Belongs to the SCC3 family.</text>
</comment>